<dbReference type="PANTHER" id="PTHR37810:SF9">
    <property type="entry name" value="MEMBRANE PROTEIN"/>
    <property type="match status" value="1"/>
</dbReference>
<dbReference type="OrthoDB" id="157646at2"/>
<dbReference type="GO" id="GO:0009636">
    <property type="term" value="P:response to toxic substance"/>
    <property type="evidence" value="ECO:0007669"/>
    <property type="project" value="TreeGrafter"/>
</dbReference>
<comment type="caution">
    <text evidence="4">The sequence shown here is derived from an EMBL/GenBank/DDBJ whole genome shotgun (WGS) entry which is preliminary data.</text>
</comment>
<feature type="domain" description="DUF1648" evidence="2">
    <location>
        <begin position="149"/>
        <end position="197"/>
    </location>
</feature>
<dbReference type="EMBL" id="PISE01000037">
    <property type="protein sequence ID" value="PKG22645.1"/>
    <property type="molecule type" value="Genomic_DNA"/>
</dbReference>
<organism evidence="4 5">
    <name type="scientific">Niallia nealsonii</name>
    <dbReference type="NCBI Taxonomy" id="115979"/>
    <lineage>
        <taxon>Bacteria</taxon>
        <taxon>Bacillati</taxon>
        <taxon>Bacillota</taxon>
        <taxon>Bacilli</taxon>
        <taxon>Bacillales</taxon>
        <taxon>Bacillaceae</taxon>
        <taxon>Niallia</taxon>
    </lineage>
</organism>
<dbReference type="PANTHER" id="PTHR37810">
    <property type="entry name" value="IMMUNITY PROTEIN SDPI"/>
    <property type="match status" value="1"/>
</dbReference>
<dbReference type="RefSeq" id="WP_101178195.1">
    <property type="nucleotide sequence ID" value="NZ_PISE01000037.1"/>
</dbReference>
<evidence type="ECO:0000313" key="5">
    <source>
        <dbReference type="Proteomes" id="UP000233375"/>
    </source>
</evidence>
<feature type="transmembrane region" description="Helical" evidence="1">
    <location>
        <begin position="6"/>
        <end position="25"/>
    </location>
</feature>
<dbReference type="InterPro" id="IPR012867">
    <property type="entry name" value="DUF1648"/>
</dbReference>
<reference evidence="4 5" key="1">
    <citation type="journal article" date="2003" name="Int. J. Syst. Evol. Microbiol.">
        <title>Bacillus nealsonii sp. nov., isolated from a spacecraft-assembly facility, whose spores are gamma-radiation resistant.</title>
        <authorList>
            <person name="Venkateswaran K."/>
            <person name="Kempf M."/>
            <person name="Chen F."/>
            <person name="Satomi M."/>
            <person name="Nicholson W."/>
            <person name="Kern R."/>
        </authorList>
    </citation>
    <scope>NUCLEOTIDE SEQUENCE [LARGE SCALE GENOMIC DNA]</scope>
    <source>
        <strain evidence="4 5">FO-92</strain>
    </source>
</reference>
<evidence type="ECO:0000313" key="4">
    <source>
        <dbReference type="EMBL" id="PKG22645.1"/>
    </source>
</evidence>
<proteinExistence type="predicted"/>
<name>A0A2N0YZH4_9BACI</name>
<feature type="transmembrane region" description="Helical" evidence="1">
    <location>
        <begin position="141"/>
        <end position="161"/>
    </location>
</feature>
<feature type="transmembrane region" description="Helical" evidence="1">
    <location>
        <begin position="186"/>
        <end position="206"/>
    </location>
</feature>
<feature type="transmembrane region" description="Helical" evidence="1">
    <location>
        <begin position="84"/>
        <end position="104"/>
    </location>
</feature>
<keyword evidence="1" id="KW-0812">Transmembrane</keyword>
<keyword evidence="1" id="KW-0472">Membrane</keyword>
<evidence type="ECO:0008006" key="6">
    <source>
        <dbReference type="Google" id="ProtNLM"/>
    </source>
</evidence>
<dbReference type="InterPro" id="IPR043831">
    <property type="entry name" value="DUF5808"/>
</dbReference>
<feature type="transmembrane region" description="Helical" evidence="1">
    <location>
        <begin position="238"/>
        <end position="256"/>
    </location>
</feature>
<dbReference type="Pfam" id="PF07853">
    <property type="entry name" value="DUF1648"/>
    <property type="match status" value="1"/>
</dbReference>
<gene>
    <name evidence="4" type="ORF">CWS01_16070</name>
</gene>
<dbReference type="Proteomes" id="UP000233375">
    <property type="component" value="Unassembled WGS sequence"/>
</dbReference>
<sequence length="372" mass="42354">MDMEFIIFFLTILFVGVLQIFIPFITKRSVVFGVSIPYDQVRHPQVIQYKKSYVIITSVFTLASLAGLALLVQGHNVNENRLALVGVVFPFVILLVGLSLYFYFHYKITKLKQTKDWFGAVKQVHYADLKIRSKDEMLASFIYLIPVIISLGLIIVTVNLYDQLPRQIPTHWGSNGQADAFSDKSWMVALGMPIILILMQLMFYGINVFTKCSGIKINAGNVKSSELRQLRLRKYTSWFLFVVDILITLLFAILQLNLLYENIISDLLMMLAPLCLLIIVLVGTVWLAVKVGSLDSDFEGKEIIEDSHSNKVEGIDEDKYWIGGLFYFNRNDPSVFVEKRFGIGFTMNFANPIGYLILIVPIILIILIPNLF</sequence>
<feature type="domain" description="DUF5808" evidence="3">
    <location>
        <begin position="330"/>
        <end position="355"/>
    </location>
</feature>
<keyword evidence="5" id="KW-1185">Reference proteome</keyword>
<evidence type="ECO:0000256" key="1">
    <source>
        <dbReference type="SAM" id="Phobius"/>
    </source>
</evidence>
<dbReference type="AlphaFoldDB" id="A0A2N0YZH4"/>
<keyword evidence="1" id="KW-1133">Transmembrane helix</keyword>
<feature type="transmembrane region" description="Helical" evidence="1">
    <location>
        <begin position="52"/>
        <end position="72"/>
    </location>
</feature>
<evidence type="ECO:0000259" key="2">
    <source>
        <dbReference type="Pfam" id="PF07853"/>
    </source>
</evidence>
<feature type="transmembrane region" description="Helical" evidence="1">
    <location>
        <begin position="268"/>
        <end position="289"/>
    </location>
</feature>
<feature type="transmembrane region" description="Helical" evidence="1">
    <location>
        <begin position="349"/>
        <end position="368"/>
    </location>
</feature>
<accession>A0A2N0YZH4</accession>
<dbReference type="Pfam" id="PF19124">
    <property type="entry name" value="DUF5808"/>
    <property type="match status" value="1"/>
</dbReference>
<protein>
    <recommendedName>
        <fullName evidence="6">DUF1648 domain-containing protein</fullName>
    </recommendedName>
</protein>
<evidence type="ECO:0000259" key="3">
    <source>
        <dbReference type="Pfam" id="PF19124"/>
    </source>
</evidence>